<dbReference type="InterPro" id="IPR058127">
    <property type="entry name" value="DedA"/>
</dbReference>
<proteinExistence type="inferred from homology"/>
<organism evidence="9 10">
    <name type="scientific">Candidatus Kerfeldbacteria bacterium RIFCSPHIGHO2_12_FULL_48_17</name>
    <dbReference type="NCBI Taxonomy" id="1798542"/>
    <lineage>
        <taxon>Bacteria</taxon>
        <taxon>Candidatus Kerfeldiibacteriota</taxon>
    </lineage>
</organism>
<dbReference type="GO" id="GO:0005886">
    <property type="term" value="C:plasma membrane"/>
    <property type="evidence" value="ECO:0007669"/>
    <property type="project" value="UniProtKB-SubCell"/>
</dbReference>
<evidence type="ECO:0000256" key="6">
    <source>
        <dbReference type="ARBA" id="ARBA00023136"/>
    </source>
</evidence>
<dbReference type="NCBIfam" id="NF008102">
    <property type="entry name" value="PRK10847.1"/>
    <property type="match status" value="1"/>
</dbReference>
<dbReference type="InterPro" id="IPR032818">
    <property type="entry name" value="DedA-like"/>
</dbReference>
<evidence type="ECO:0000256" key="4">
    <source>
        <dbReference type="ARBA" id="ARBA00022692"/>
    </source>
</evidence>
<keyword evidence="6 7" id="KW-0472">Membrane</keyword>
<feature type="transmembrane region" description="Helical" evidence="7">
    <location>
        <begin position="56"/>
        <end position="82"/>
    </location>
</feature>
<evidence type="ECO:0000313" key="10">
    <source>
        <dbReference type="Proteomes" id="UP000176952"/>
    </source>
</evidence>
<dbReference type="EMBL" id="MHKD01000011">
    <property type="protein sequence ID" value="OGY84776.1"/>
    <property type="molecule type" value="Genomic_DNA"/>
</dbReference>
<evidence type="ECO:0000256" key="3">
    <source>
        <dbReference type="ARBA" id="ARBA00022475"/>
    </source>
</evidence>
<dbReference type="PANTHER" id="PTHR30353:SF0">
    <property type="entry name" value="TRANSMEMBRANE PROTEIN"/>
    <property type="match status" value="1"/>
</dbReference>
<evidence type="ECO:0000259" key="8">
    <source>
        <dbReference type="Pfam" id="PF09335"/>
    </source>
</evidence>
<gene>
    <name evidence="9" type="ORF">A3F54_03260</name>
</gene>
<dbReference type="InterPro" id="IPR032816">
    <property type="entry name" value="VTT_dom"/>
</dbReference>
<keyword evidence="3 7" id="KW-1003">Cell membrane</keyword>
<comment type="caution">
    <text evidence="9">The sequence shown here is derived from an EMBL/GenBank/DDBJ whole genome shotgun (WGS) entry which is preliminary data.</text>
</comment>
<name>A0A1G2B7U6_9BACT</name>
<dbReference type="STRING" id="1798542.A3F54_03260"/>
<comment type="similarity">
    <text evidence="2 7">Belongs to the DedA family.</text>
</comment>
<dbReference type="PANTHER" id="PTHR30353">
    <property type="entry name" value="INNER MEMBRANE PROTEIN DEDA-RELATED"/>
    <property type="match status" value="1"/>
</dbReference>
<dbReference type="AlphaFoldDB" id="A0A1G2B7U6"/>
<sequence length="228" mass="25393">MDILLSLLDFFLHLDVHLSALIASYGVWVYGILFLIIFAETGFVIMPFLPGDSLLFAAGAFAATGSFHVMWLFVLLTVAAIIGDSVNYWIGHKLGPRVFKENVRFLKKEYLTRTEAFYEKHGGKTIIIARFMPIIRTFAPFIAGIGKMRYGSFIAYNIFGGVLWIGLFVFGGYFFGNISVIKENFEYVIIGIIILSLAPGVVHYIKSKMAAKAGAQPVAQEDNKEKIS</sequence>
<feature type="transmembrane region" description="Helical" evidence="7">
    <location>
        <begin position="187"/>
        <end position="205"/>
    </location>
</feature>
<dbReference type="Proteomes" id="UP000176952">
    <property type="component" value="Unassembled WGS sequence"/>
</dbReference>
<feature type="domain" description="VTT" evidence="8">
    <location>
        <begin position="49"/>
        <end position="173"/>
    </location>
</feature>
<evidence type="ECO:0000313" key="9">
    <source>
        <dbReference type="EMBL" id="OGY84776.1"/>
    </source>
</evidence>
<reference evidence="9 10" key="1">
    <citation type="journal article" date="2016" name="Nat. Commun.">
        <title>Thousands of microbial genomes shed light on interconnected biogeochemical processes in an aquifer system.</title>
        <authorList>
            <person name="Anantharaman K."/>
            <person name="Brown C.T."/>
            <person name="Hug L.A."/>
            <person name="Sharon I."/>
            <person name="Castelle C.J."/>
            <person name="Probst A.J."/>
            <person name="Thomas B.C."/>
            <person name="Singh A."/>
            <person name="Wilkins M.J."/>
            <person name="Karaoz U."/>
            <person name="Brodie E.L."/>
            <person name="Williams K.H."/>
            <person name="Hubbard S.S."/>
            <person name="Banfield J.F."/>
        </authorList>
    </citation>
    <scope>NUCLEOTIDE SEQUENCE [LARGE SCALE GENOMIC DNA]</scope>
</reference>
<keyword evidence="5 7" id="KW-1133">Transmembrane helix</keyword>
<comment type="caution">
    <text evidence="7">Lacks conserved residue(s) required for the propagation of feature annotation.</text>
</comment>
<evidence type="ECO:0000256" key="5">
    <source>
        <dbReference type="ARBA" id="ARBA00022989"/>
    </source>
</evidence>
<protein>
    <recommendedName>
        <fullName evidence="8">VTT domain-containing protein</fullName>
    </recommendedName>
</protein>
<keyword evidence="4 7" id="KW-0812">Transmembrane</keyword>
<evidence type="ECO:0000256" key="1">
    <source>
        <dbReference type="ARBA" id="ARBA00004651"/>
    </source>
</evidence>
<accession>A0A1G2B7U6</accession>
<evidence type="ECO:0000256" key="7">
    <source>
        <dbReference type="RuleBase" id="RU367016"/>
    </source>
</evidence>
<feature type="transmembrane region" description="Helical" evidence="7">
    <location>
        <begin position="153"/>
        <end position="175"/>
    </location>
</feature>
<comment type="subcellular location">
    <subcellularLocation>
        <location evidence="1 7">Cell membrane</location>
        <topology evidence="1 7">Multi-pass membrane protein</topology>
    </subcellularLocation>
</comment>
<dbReference type="Pfam" id="PF09335">
    <property type="entry name" value="VTT_dom"/>
    <property type="match status" value="1"/>
</dbReference>
<evidence type="ECO:0000256" key="2">
    <source>
        <dbReference type="ARBA" id="ARBA00010792"/>
    </source>
</evidence>